<gene>
    <name evidence="2" type="ORF">FM069_07275</name>
</gene>
<evidence type="ECO:0000313" key="3">
    <source>
        <dbReference type="Proteomes" id="UP000315235"/>
    </source>
</evidence>
<feature type="compositionally biased region" description="Basic and acidic residues" evidence="1">
    <location>
        <begin position="28"/>
        <end position="39"/>
    </location>
</feature>
<protein>
    <submittedName>
        <fullName evidence="2">Uncharacterized protein</fullName>
    </submittedName>
</protein>
<proteinExistence type="predicted"/>
<organism evidence="2 3">
    <name type="scientific">Pseudomonas mangiferae</name>
    <dbReference type="NCBI Taxonomy" id="2593654"/>
    <lineage>
        <taxon>Bacteria</taxon>
        <taxon>Pseudomonadati</taxon>
        <taxon>Pseudomonadota</taxon>
        <taxon>Gammaproteobacteria</taxon>
        <taxon>Pseudomonadales</taxon>
        <taxon>Pseudomonadaceae</taxon>
        <taxon>Pseudomonas</taxon>
    </lineage>
</organism>
<sequence>MRIDGYASSSYPLDRGSRPGTAVTPYREVQREEEARREQPATPSTTQGLESTPQIRRVQAGNASSDSLPVRVQEYLGGSANSRSLSNRAAQALASYDTTARLLDDVDSQEVLGLDLYA</sequence>
<dbReference type="EMBL" id="VJOY01000004">
    <property type="protein sequence ID" value="TRX75536.1"/>
    <property type="molecule type" value="Genomic_DNA"/>
</dbReference>
<accession>A0A553H1B9</accession>
<dbReference type="Proteomes" id="UP000315235">
    <property type="component" value="Unassembled WGS sequence"/>
</dbReference>
<feature type="compositionally biased region" description="Polar residues" evidence="1">
    <location>
        <begin position="41"/>
        <end position="54"/>
    </location>
</feature>
<feature type="region of interest" description="Disordered" evidence="1">
    <location>
        <begin position="1"/>
        <end position="69"/>
    </location>
</feature>
<evidence type="ECO:0000313" key="2">
    <source>
        <dbReference type="EMBL" id="TRX75536.1"/>
    </source>
</evidence>
<dbReference type="RefSeq" id="WP_143487628.1">
    <property type="nucleotide sequence ID" value="NZ_VJOY01000004.1"/>
</dbReference>
<keyword evidence="3" id="KW-1185">Reference proteome</keyword>
<name>A0A553H1B9_9PSED</name>
<dbReference type="OrthoDB" id="7029568at2"/>
<dbReference type="AlphaFoldDB" id="A0A553H1B9"/>
<evidence type="ECO:0000256" key="1">
    <source>
        <dbReference type="SAM" id="MobiDB-lite"/>
    </source>
</evidence>
<reference evidence="2 3" key="1">
    <citation type="submission" date="2019-07" db="EMBL/GenBank/DDBJ databases">
        <title>Pseudomonas mangiferae sp. nov., isolated from bark of mango tree in Thailand.</title>
        <authorList>
            <person name="Srisuk N."/>
            <person name="Anurat P."/>
        </authorList>
    </citation>
    <scope>NUCLEOTIDE SEQUENCE [LARGE SCALE GENOMIC DNA]</scope>
    <source>
        <strain evidence="2 3">DMKU_BBB3-04</strain>
    </source>
</reference>
<comment type="caution">
    <text evidence="2">The sequence shown here is derived from an EMBL/GenBank/DDBJ whole genome shotgun (WGS) entry which is preliminary data.</text>
</comment>